<dbReference type="EMBL" id="MWDQ01000059">
    <property type="protein sequence ID" value="OQB73894.1"/>
    <property type="molecule type" value="Genomic_DNA"/>
</dbReference>
<dbReference type="Proteomes" id="UP000485562">
    <property type="component" value="Unassembled WGS sequence"/>
</dbReference>
<gene>
    <name evidence="1" type="ORF">BWX89_00756</name>
</gene>
<accession>A0A1V6CAQ0</accession>
<evidence type="ECO:0000313" key="1">
    <source>
        <dbReference type="EMBL" id="OQB73894.1"/>
    </source>
</evidence>
<protein>
    <submittedName>
        <fullName evidence="1">Uncharacterized protein</fullName>
    </submittedName>
</protein>
<proteinExistence type="predicted"/>
<sequence length="68" mass="7794">MAVQVKFYKINVLRTYSKSFISFFLRKDDLLVPFIKEGVNGFLTPIFSKDGPGEIVILNSKTLSFYIV</sequence>
<organism evidence="1">
    <name type="scientific">candidate division TA06 bacterium ADurb.Bin131</name>
    <dbReference type="NCBI Taxonomy" id="1852827"/>
    <lineage>
        <taxon>Bacteria</taxon>
        <taxon>Bacteria division TA06</taxon>
    </lineage>
</organism>
<name>A0A1V6CAQ0_UNCT6</name>
<dbReference type="AlphaFoldDB" id="A0A1V6CAQ0"/>
<comment type="caution">
    <text evidence="1">The sequence shown here is derived from an EMBL/GenBank/DDBJ whole genome shotgun (WGS) entry which is preliminary data.</text>
</comment>
<reference evidence="1" key="1">
    <citation type="submission" date="2017-02" db="EMBL/GenBank/DDBJ databases">
        <title>Delving into the versatile metabolic prowess of the omnipresent phylum Bacteroidetes.</title>
        <authorList>
            <person name="Nobu M.K."/>
            <person name="Mei R."/>
            <person name="Narihiro T."/>
            <person name="Kuroda K."/>
            <person name="Liu W.-T."/>
        </authorList>
    </citation>
    <scope>NUCLEOTIDE SEQUENCE</scope>
    <source>
        <strain evidence="1">ADurb.Bin131</strain>
    </source>
</reference>